<dbReference type="PROSITE" id="PS51257">
    <property type="entry name" value="PROKAR_LIPOPROTEIN"/>
    <property type="match status" value="1"/>
</dbReference>
<dbReference type="Pfam" id="PF12974">
    <property type="entry name" value="Phosphonate-bd"/>
    <property type="match status" value="1"/>
</dbReference>
<dbReference type="GO" id="GO:0055085">
    <property type="term" value="P:transmembrane transport"/>
    <property type="evidence" value="ECO:0007669"/>
    <property type="project" value="InterPro"/>
</dbReference>
<evidence type="ECO:0000256" key="3">
    <source>
        <dbReference type="SAM" id="SignalP"/>
    </source>
</evidence>
<evidence type="ECO:0000313" key="4">
    <source>
        <dbReference type="EMBL" id="PFJ38246.1"/>
    </source>
</evidence>
<accession>A0A9X6WLL0</accession>
<protein>
    <submittedName>
        <fullName evidence="4">Phosphonate ABC transporter substrate-binding protein</fullName>
    </submittedName>
</protein>
<comment type="similarity">
    <text evidence="1">Belongs to the phosphate/phosphite/phosphonate binding protein family.</text>
</comment>
<proteinExistence type="inferred from homology"/>
<dbReference type="InterPro" id="IPR005770">
    <property type="entry name" value="PhnD"/>
</dbReference>
<evidence type="ECO:0000256" key="1">
    <source>
        <dbReference type="ARBA" id="ARBA00007162"/>
    </source>
</evidence>
<reference evidence="4 5" key="1">
    <citation type="submission" date="2017-09" db="EMBL/GenBank/DDBJ databases">
        <title>Large-scale bioinformatics analysis of Bacillus genomes uncovers conserved roles of natural products in bacterial physiology.</title>
        <authorList>
            <consortium name="Agbiome Team Llc"/>
            <person name="Bleich R.M."/>
            <person name="Grubbs K.J."/>
            <person name="Santa Maria K.C."/>
            <person name="Allen S.E."/>
            <person name="Farag S."/>
            <person name="Shank E.A."/>
            <person name="Bowers A."/>
        </authorList>
    </citation>
    <scope>NUCLEOTIDE SEQUENCE [LARGE SCALE GENOMIC DNA]</scope>
    <source>
        <strain evidence="4 5">AFS085496</strain>
    </source>
</reference>
<dbReference type="Proteomes" id="UP000224003">
    <property type="component" value="Unassembled WGS sequence"/>
</dbReference>
<dbReference type="NCBIfam" id="TIGR01098">
    <property type="entry name" value="3A0109s03R"/>
    <property type="match status" value="1"/>
</dbReference>
<name>A0A9X6WLL0_BACTU</name>
<dbReference type="Gene3D" id="3.40.190.10">
    <property type="entry name" value="Periplasmic binding protein-like II"/>
    <property type="match status" value="2"/>
</dbReference>
<dbReference type="PANTHER" id="PTHR35841">
    <property type="entry name" value="PHOSPHONATES-BINDING PERIPLASMIC PROTEIN"/>
    <property type="match status" value="1"/>
</dbReference>
<dbReference type="AlphaFoldDB" id="A0A9X6WLL0"/>
<feature type="signal peptide" evidence="3">
    <location>
        <begin position="1"/>
        <end position="20"/>
    </location>
</feature>
<dbReference type="CDD" id="cd01071">
    <property type="entry name" value="PBP2_PhnD_like"/>
    <property type="match status" value="1"/>
</dbReference>
<dbReference type="PANTHER" id="PTHR35841:SF1">
    <property type="entry name" value="PHOSPHONATES-BINDING PERIPLASMIC PROTEIN"/>
    <property type="match status" value="1"/>
</dbReference>
<evidence type="ECO:0000256" key="2">
    <source>
        <dbReference type="ARBA" id="ARBA00022729"/>
    </source>
</evidence>
<feature type="chain" id="PRO_5040859740" evidence="3">
    <location>
        <begin position="21"/>
        <end position="295"/>
    </location>
</feature>
<organism evidence="4 5">
    <name type="scientific">Bacillus thuringiensis</name>
    <dbReference type="NCBI Taxonomy" id="1428"/>
    <lineage>
        <taxon>Bacteria</taxon>
        <taxon>Bacillati</taxon>
        <taxon>Bacillota</taxon>
        <taxon>Bacilli</taxon>
        <taxon>Bacillales</taxon>
        <taxon>Bacillaceae</taxon>
        <taxon>Bacillus</taxon>
        <taxon>Bacillus cereus group</taxon>
    </lineage>
</organism>
<evidence type="ECO:0000313" key="5">
    <source>
        <dbReference type="Proteomes" id="UP000224003"/>
    </source>
</evidence>
<dbReference type="SUPFAM" id="SSF53850">
    <property type="entry name" value="Periplasmic binding protein-like II"/>
    <property type="match status" value="1"/>
</dbReference>
<dbReference type="GO" id="GO:0043190">
    <property type="term" value="C:ATP-binding cassette (ABC) transporter complex"/>
    <property type="evidence" value="ECO:0007669"/>
    <property type="project" value="InterPro"/>
</dbReference>
<dbReference type="RefSeq" id="WP_098517120.1">
    <property type="nucleotide sequence ID" value="NZ_NUVX01000034.1"/>
</dbReference>
<comment type="caution">
    <text evidence="4">The sequence shown here is derived from an EMBL/GenBank/DDBJ whole genome shotgun (WGS) entry which is preliminary data.</text>
</comment>
<keyword evidence="2 3" id="KW-0732">Signal</keyword>
<dbReference type="EMBL" id="NUVX01000034">
    <property type="protein sequence ID" value="PFJ38246.1"/>
    <property type="molecule type" value="Genomic_DNA"/>
</dbReference>
<gene>
    <name evidence="4" type="ORF">COJ15_19725</name>
</gene>
<sequence>MIKKILVTILAVVFSLSVVACNQNKEANTEKQKTIKLGVIPTDDNADVSAMYKPVAEHLKKETGMNVELFLANDYTAVIEAMKNDKIDIARLGAFSYILAADQTKVEPLVAEISKKTGDKFYTSLLITQNDSSIKSIKDLKGKTVAFVDPASSSGNLVPRKWLLDNGIDPEKDLKEVIYSGGHDASVLAVENKKVDAAFVAVNIYGDMKQKGMTKNTASIGESEKIPTQPIAARSDLDPQAIEKLKKAFIEMDKNAPKILKSFKEAKGFTSVEDKEFDGLRKLAKLLNLDLNKME</sequence>